<feature type="compositionally biased region" description="Basic and acidic residues" evidence="1">
    <location>
        <begin position="76"/>
        <end position="91"/>
    </location>
</feature>
<organism evidence="3 4">
    <name type="scientific">Faecousia intestinalis</name>
    <dbReference type="NCBI Taxonomy" id="3133167"/>
    <lineage>
        <taxon>Bacteria</taxon>
        <taxon>Bacillati</taxon>
        <taxon>Bacillota</taxon>
        <taxon>Clostridia</taxon>
        <taxon>Eubacteriales</taxon>
        <taxon>Oscillospiraceae</taxon>
        <taxon>Faecousia</taxon>
    </lineage>
</organism>
<feature type="transmembrane region" description="Helical" evidence="2">
    <location>
        <begin position="123"/>
        <end position="144"/>
    </location>
</feature>
<comment type="caution">
    <text evidence="3">The sequence shown here is derived from an EMBL/GenBank/DDBJ whole genome shotgun (WGS) entry which is preliminary data.</text>
</comment>
<evidence type="ECO:0000313" key="3">
    <source>
        <dbReference type="EMBL" id="MEQ2511939.1"/>
    </source>
</evidence>
<name>A0ABV1G957_9FIRM</name>
<protein>
    <submittedName>
        <fullName evidence="3">Permease prefix domain 1-containing protein</fullName>
    </submittedName>
</protein>
<sequence length="203" mass="22078">MREQLRQEVLRRFAGAPDTQQARDLRDEILSNTLQRYDDLLAGGKSEQEAYASALESVGDVEELLSSLPRAAQAEPVREAQPKAEAPEKEPHSRGMRIACAIVWPCSALLAVAIGWYGSWGYAWAVFPLAAALLHVAESVILLARGRRAGWRLVDGLLRLCICVLYAVLTAATGKWIVTWLVFPIGAALGGVLSSVRTLVEGV</sequence>
<dbReference type="EMBL" id="JBBMFF010000252">
    <property type="protein sequence ID" value="MEQ2511939.1"/>
    <property type="molecule type" value="Genomic_DNA"/>
</dbReference>
<feature type="transmembrane region" description="Helical" evidence="2">
    <location>
        <begin position="156"/>
        <end position="174"/>
    </location>
</feature>
<gene>
    <name evidence="3" type="ORF">WMO66_11930</name>
</gene>
<keyword evidence="4" id="KW-1185">Reference proteome</keyword>
<evidence type="ECO:0000256" key="2">
    <source>
        <dbReference type="SAM" id="Phobius"/>
    </source>
</evidence>
<dbReference type="RefSeq" id="WP_349136641.1">
    <property type="nucleotide sequence ID" value="NZ_JBBMFF010000252.1"/>
</dbReference>
<keyword evidence="2" id="KW-1133">Transmembrane helix</keyword>
<dbReference type="Proteomes" id="UP001491552">
    <property type="component" value="Unassembled WGS sequence"/>
</dbReference>
<dbReference type="NCBIfam" id="NF038403">
    <property type="entry name" value="perm_prefix_1"/>
    <property type="match status" value="1"/>
</dbReference>
<feature type="region of interest" description="Disordered" evidence="1">
    <location>
        <begin position="72"/>
        <end position="91"/>
    </location>
</feature>
<proteinExistence type="predicted"/>
<keyword evidence="2" id="KW-0812">Transmembrane</keyword>
<feature type="transmembrane region" description="Helical" evidence="2">
    <location>
        <begin position="98"/>
        <end position="117"/>
    </location>
</feature>
<dbReference type="InterPro" id="IPR047928">
    <property type="entry name" value="Perm_prefix_1"/>
</dbReference>
<keyword evidence="2" id="KW-0472">Membrane</keyword>
<accession>A0ABV1G957</accession>
<reference evidence="3 4" key="1">
    <citation type="submission" date="2024-03" db="EMBL/GenBank/DDBJ databases">
        <title>Human intestinal bacterial collection.</title>
        <authorList>
            <person name="Pauvert C."/>
            <person name="Hitch T.C.A."/>
            <person name="Clavel T."/>
        </authorList>
    </citation>
    <scope>NUCLEOTIDE SEQUENCE [LARGE SCALE GENOMIC DNA]</scope>
    <source>
        <strain evidence="3 4">CLA-AA-H192</strain>
    </source>
</reference>
<evidence type="ECO:0000313" key="4">
    <source>
        <dbReference type="Proteomes" id="UP001491552"/>
    </source>
</evidence>
<feature type="transmembrane region" description="Helical" evidence="2">
    <location>
        <begin position="180"/>
        <end position="200"/>
    </location>
</feature>
<evidence type="ECO:0000256" key="1">
    <source>
        <dbReference type="SAM" id="MobiDB-lite"/>
    </source>
</evidence>